<keyword evidence="8" id="KW-1185">Reference proteome</keyword>
<dbReference type="PANTHER" id="PTHR23048:SF0">
    <property type="entry name" value="CALMODULIN LIKE 3"/>
    <property type="match status" value="1"/>
</dbReference>
<accession>A0AAD1Y108</accession>
<dbReference type="GO" id="GO:0016460">
    <property type="term" value="C:myosin II complex"/>
    <property type="evidence" value="ECO:0007669"/>
    <property type="project" value="TreeGrafter"/>
</dbReference>
<dbReference type="PROSITE" id="PS00018">
    <property type="entry name" value="EF_HAND_1"/>
    <property type="match status" value="2"/>
</dbReference>
<evidence type="ECO:0000256" key="1">
    <source>
        <dbReference type="ARBA" id="ARBA00020786"/>
    </source>
</evidence>
<dbReference type="InterPro" id="IPR002048">
    <property type="entry name" value="EF_hand_dom"/>
</dbReference>
<evidence type="ECO:0000313" key="7">
    <source>
        <dbReference type="EMBL" id="CAI2382668.1"/>
    </source>
</evidence>
<dbReference type="InterPro" id="IPR011992">
    <property type="entry name" value="EF-hand-dom_pair"/>
</dbReference>
<feature type="domain" description="EF-hand" evidence="6">
    <location>
        <begin position="11"/>
        <end position="46"/>
    </location>
</feature>
<dbReference type="EMBL" id="CAMPGE010024853">
    <property type="protein sequence ID" value="CAI2382668.1"/>
    <property type="molecule type" value="Genomic_DNA"/>
</dbReference>
<keyword evidence="2" id="KW-0479">Metal-binding</keyword>
<keyword evidence="4" id="KW-0106">Calcium</keyword>
<evidence type="ECO:0000313" key="8">
    <source>
        <dbReference type="Proteomes" id="UP001295684"/>
    </source>
</evidence>
<dbReference type="Gene3D" id="1.10.238.10">
    <property type="entry name" value="EF-hand"/>
    <property type="match status" value="2"/>
</dbReference>
<organism evidence="7 8">
    <name type="scientific">Euplotes crassus</name>
    <dbReference type="NCBI Taxonomy" id="5936"/>
    <lineage>
        <taxon>Eukaryota</taxon>
        <taxon>Sar</taxon>
        <taxon>Alveolata</taxon>
        <taxon>Ciliophora</taxon>
        <taxon>Intramacronucleata</taxon>
        <taxon>Spirotrichea</taxon>
        <taxon>Hypotrichia</taxon>
        <taxon>Euplotida</taxon>
        <taxon>Euplotidae</taxon>
        <taxon>Moneuplotes</taxon>
    </lineage>
</organism>
<evidence type="ECO:0000256" key="5">
    <source>
        <dbReference type="ARBA" id="ARBA00022990"/>
    </source>
</evidence>
<evidence type="ECO:0000259" key="6">
    <source>
        <dbReference type="PROSITE" id="PS50222"/>
    </source>
</evidence>
<dbReference type="InterPro" id="IPR050230">
    <property type="entry name" value="CALM/Myosin/TropC-like"/>
</dbReference>
<dbReference type="AlphaFoldDB" id="A0AAD1Y108"/>
<protein>
    <recommendedName>
        <fullName evidence="1">Calmodulin</fullName>
    </recommendedName>
</protein>
<feature type="domain" description="EF-hand" evidence="6">
    <location>
        <begin position="47"/>
        <end position="82"/>
    </location>
</feature>
<evidence type="ECO:0000256" key="3">
    <source>
        <dbReference type="ARBA" id="ARBA00022737"/>
    </source>
</evidence>
<gene>
    <name evidence="7" type="ORF">ECRASSUSDP1_LOCUS24148</name>
</gene>
<dbReference type="SMART" id="SM00054">
    <property type="entry name" value="EFh"/>
    <property type="match status" value="3"/>
</dbReference>
<dbReference type="Pfam" id="PF13499">
    <property type="entry name" value="EF-hand_7"/>
    <property type="match status" value="2"/>
</dbReference>
<keyword evidence="5" id="KW-0007">Acetylation</keyword>
<evidence type="ECO:0000256" key="2">
    <source>
        <dbReference type="ARBA" id="ARBA00022723"/>
    </source>
</evidence>
<evidence type="ECO:0000256" key="4">
    <source>
        <dbReference type="ARBA" id="ARBA00022837"/>
    </source>
</evidence>
<dbReference type="GO" id="GO:0005509">
    <property type="term" value="F:calcium ion binding"/>
    <property type="evidence" value="ECO:0007669"/>
    <property type="project" value="InterPro"/>
</dbReference>
<feature type="domain" description="EF-hand" evidence="6">
    <location>
        <begin position="84"/>
        <end position="119"/>
    </location>
</feature>
<keyword evidence="3" id="KW-0677">Repeat</keyword>
<comment type="caution">
    <text evidence="7">The sequence shown here is derived from an EMBL/GenBank/DDBJ whole genome shotgun (WGS) entry which is preliminary data.</text>
</comment>
<sequence>MSEQSKVLSESQKAEIKEAFDLFDTSGSGTIEAKELKVALQALGFEPSREEIRKLVSNVDKDKMEKIDFHQFLDIMITKMNEKNDNSELEDAFALFDINGDGYITLDELKQVATDLGEDMTEEELKEMLMGASSKSKDKDKDKDSLKVDKHGFVTILKKSNS</sequence>
<dbReference type="InterPro" id="IPR018247">
    <property type="entry name" value="EF_Hand_1_Ca_BS"/>
</dbReference>
<proteinExistence type="predicted"/>
<dbReference type="CDD" id="cd00051">
    <property type="entry name" value="EFh"/>
    <property type="match status" value="1"/>
</dbReference>
<dbReference type="PROSITE" id="PS50222">
    <property type="entry name" value="EF_HAND_2"/>
    <property type="match status" value="3"/>
</dbReference>
<dbReference type="SUPFAM" id="SSF47473">
    <property type="entry name" value="EF-hand"/>
    <property type="match status" value="1"/>
</dbReference>
<dbReference type="FunFam" id="1.10.238.10:FF:000001">
    <property type="entry name" value="Calmodulin 1"/>
    <property type="match status" value="1"/>
</dbReference>
<dbReference type="PANTHER" id="PTHR23048">
    <property type="entry name" value="MYOSIN LIGHT CHAIN 1, 3"/>
    <property type="match status" value="1"/>
</dbReference>
<name>A0AAD1Y108_EUPCR</name>
<reference evidence="7" key="1">
    <citation type="submission" date="2023-07" db="EMBL/GenBank/DDBJ databases">
        <authorList>
            <consortium name="AG Swart"/>
            <person name="Singh M."/>
            <person name="Singh A."/>
            <person name="Seah K."/>
            <person name="Emmerich C."/>
        </authorList>
    </citation>
    <scope>NUCLEOTIDE SEQUENCE</scope>
    <source>
        <strain evidence="7">DP1</strain>
    </source>
</reference>
<dbReference type="Proteomes" id="UP001295684">
    <property type="component" value="Unassembled WGS sequence"/>
</dbReference>